<comment type="caution">
    <text evidence="1">The sequence shown here is derived from an EMBL/GenBank/DDBJ whole genome shotgun (WGS) entry which is preliminary data.</text>
</comment>
<reference evidence="1" key="1">
    <citation type="submission" date="2022-04" db="EMBL/GenBank/DDBJ databases">
        <title>Carnegiea gigantea Genome sequencing and assembly v2.</title>
        <authorList>
            <person name="Copetti D."/>
            <person name="Sanderson M.J."/>
            <person name="Burquez A."/>
            <person name="Wojciechowski M.F."/>
        </authorList>
    </citation>
    <scope>NUCLEOTIDE SEQUENCE</scope>
    <source>
        <strain evidence="1">SGP5-SGP5p</strain>
        <tissue evidence="1">Aerial part</tissue>
    </source>
</reference>
<dbReference type="EMBL" id="JAKOGI010000421">
    <property type="protein sequence ID" value="KAJ8435322.1"/>
    <property type="molecule type" value="Genomic_DNA"/>
</dbReference>
<name>A0A9Q1K287_9CARY</name>
<evidence type="ECO:0000313" key="1">
    <source>
        <dbReference type="EMBL" id="KAJ8435322.1"/>
    </source>
</evidence>
<accession>A0A9Q1K287</accession>
<protein>
    <submittedName>
        <fullName evidence="1">Uncharacterized protein</fullName>
    </submittedName>
</protein>
<sequence>MPFFKWGALTGKAKGGRIKQLGERNSHRGFCNENNEDREQEWGFYRSKRVRKKRIEHNKGRKKKSSARRYRLRHWPLIRKGIKGAGGEDMNEQWISRRRWEGEGDSYVCFVGGMLVESGDGKVIYEGGSRKCMVVREGMWAEELLKMMRKMIGSDMSEEKLWYSLKYDKEMLVAVEVDSNVEVIFKGNDEHGYIYVVRNAGPMRREHVRAAVCEVRERDTGEDKQIARSGQKCDDVQEVVKNMATTKLK</sequence>
<keyword evidence="2" id="KW-1185">Reference proteome</keyword>
<gene>
    <name evidence="1" type="ORF">Cgig2_022923</name>
</gene>
<proteinExistence type="predicted"/>
<dbReference type="AlphaFoldDB" id="A0A9Q1K287"/>
<evidence type="ECO:0000313" key="2">
    <source>
        <dbReference type="Proteomes" id="UP001153076"/>
    </source>
</evidence>
<dbReference type="Proteomes" id="UP001153076">
    <property type="component" value="Unassembled WGS sequence"/>
</dbReference>
<organism evidence="1 2">
    <name type="scientific">Carnegiea gigantea</name>
    <dbReference type="NCBI Taxonomy" id="171969"/>
    <lineage>
        <taxon>Eukaryota</taxon>
        <taxon>Viridiplantae</taxon>
        <taxon>Streptophyta</taxon>
        <taxon>Embryophyta</taxon>
        <taxon>Tracheophyta</taxon>
        <taxon>Spermatophyta</taxon>
        <taxon>Magnoliopsida</taxon>
        <taxon>eudicotyledons</taxon>
        <taxon>Gunneridae</taxon>
        <taxon>Pentapetalae</taxon>
        <taxon>Caryophyllales</taxon>
        <taxon>Cactineae</taxon>
        <taxon>Cactaceae</taxon>
        <taxon>Cactoideae</taxon>
        <taxon>Echinocereeae</taxon>
        <taxon>Carnegiea</taxon>
    </lineage>
</organism>